<dbReference type="Proteomes" id="UP001589792">
    <property type="component" value="Unassembled WGS sequence"/>
</dbReference>
<name>A0ABV6EJU8_9GAMM</name>
<dbReference type="RefSeq" id="WP_380680227.1">
    <property type="nucleotide sequence ID" value="NZ_CP173186.1"/>
</dbReference>
<dbReference type="InterPro" id="IPR011050">
    <property type="entry name" value="Pectin_lyase_fold/virulence"/>
</dbReference>
<evidence type="ECO:0000313" key="2">
    <source>
        <dbReference type="Proteomes" id="UP001589792"/>
    </source>
</evidence>
<dbReference type="SUPFAM" id="SSF51126">
    <property type="entry name" value="Pectin lyase-like"/>
    <property type="match status" value="1"/>
</dbReference>
<accession>A0ABV6EJU8</accession>
<comment type="caution">
    <text evidence="1">The sequence shown here is derived from an EMBL/GenBank/DDBJ whole genome shotgun (WGS) entry which is preliminary data.</text>
</comment>
<protein>
    <recommendedName>
        <fullName evidence="3">Pectate lyase superfamily protein domain-containing protein</fullName>
    </recommendedName>
</protein>
<evidence type="ECO:0000313" key="1">
    <source>
        <dbReference type="EMBL" id="MFC0229280.1"/>
    </source>
</evidence>
<gene>
    <name evidence="1" type="ORF">ACFFJ3_22765</name>
</gene>
<sequence length="497" mass="54698">MKKLVLAAGGVIAGGSTLSAGSEVKNIDTKDWRNTVSVLEFGTSEDASATFYKAILYLNKNGGGNIHIPNGDYKFTRSVKTRIGCKISIYTSSNAIMRMEIDDDMFNIEGSENAALRFFGNGEFIYDGPITDKAACIRFISLKNNGSYASSSFEFNGRMRIRKGKNEWRYGLHLTDVRDAVLVGTQFDGMNREGRPSQQIGVSINSKYSASVSWVISELQINDVDTAFDINSNSTPGIEGLKFFNCDMGGVKNGIVFNNSEVYVPPQIEIFGCHINGYGKLISINRAISIHIIGGLFYKKGNDGCFIELNSVSDVSITGISLALIGIKSDVPGIIISGNLQSPSGLIRISDCNFWGSGKKSPFIKLNGNIYNLTLSNSTKDTKGKWIDISNLNSWKETVSIEANTIRLTKMDIDELWGEVNNNKNGIIDLRNSIPGIVYIQNEEIMDFIGARINFEYKIIAKKNIIIKSHSKIIAPDVLPGAKMITMLYDGENYFVK</sequence>
<dbReference type="EMBL" id="JBHLXG010000038">
    <property type="protein sequence ID" value="MFC0229280.1"/>
    <property type="molecule type" value="Genomic_DNA"/>
</dbReference>
<evidence type="ECO:0008006" key="3">
    <source>
        <dbReference type="Google" id="ProtNLM"/>
    </source>
</evidence>
<organism evidence="1 2">
    <name type="scientific">Serratia aquatilis</name>
    <dbReference type="NCBI Taxonomy" id="1737515"/>
    <lineage>
        <taxon>Bacteria</taxon>
        <taxon>Pseudomonadati</taxon>
        <taxon>Pseudomonadota</taxon>
        <taxon>Gammaproteobacteria</taxon>
        <taxon>Enterobacterales</taxon>
        <taxon>Yersiniaceae</taxon>
        <taxon>Serratia</taxon>
    </lineage>
</organism>
<keyword evidence="2" id="KW-1185">Reference proteome</keyword>
<reference evidence="1 2" key="1">
    <citation type="submission" date="2024-09" db="EMBL/GenBank/DDBJ databases">
        <authorList>
            <person name="Sun Q."/>
            <person name="Mori K."/>
        </authorList>
    </citation>
    <scope>NUCLEOTIDE SEQUENCE [LARGE SCALE GENOMIC DNA]</scope>
    <source>
        <strain evidence="1 2">CCM 8626</strain>
    </source>
</reference>
<proteinExistence type="predicted"/>